<dbReference type="InterPro" id="IPR050950">
    <property type="entry name" value="HTH-type_LysR_regulators"/>
</dbReference>
<dbReference type="RefSeq" id="WP_133802252.1">
    <property type="nucleotide sequence ID" value="NZ_SNWQ01000011.1"/>
</dbReference>
<dbReference type="InterPro" id="IPR036390">
    <property type="entry name" value="WH_DNA-bd_sf"/>
</dbReference>
<dbReference type="SUPFAM" id="SSF46785">
    <property type="entry name" value="Winged helix' DNA-binding domain"/>
    <property type="match status" value="1"/>
</dbReference>
<dbReference type="Gene3D" id="1.10.10.10">
    <property type="entry name" value="Winged helix-like DNA-binding domain superfamily/Winged helix DNA-binding domain"/>
    <property type="match status" value="1"/>
</dbReference>
<dbReference type="GO" id="GO:0005829">
    <property type="term" value="C:cytosol"/>
    <property type="evidence" value="ECO:0007669"/>
    <property type="project" value="TreeGrafter"/>
</dbReference>
<sequence length="314" mass="34744">MPARPSLRQLEYFLAAVEHGSFAAAALHQHVTQPSLSEQIKRLERTVGGALFVRTNRNLQLTDIGRQLIPLAQSTLRSADLLSERLRDMRTLAGGTVSFGTFSSAHLYLLVPVTSRFHVRHPDVQIRVVGLNSSDVADMVRGGELEAGLVQLPIDERGLDVTGAVLVDTVVFVSSDPRRTREPVTIEQLADNQLILSEARFGEADPLRRALAERAREAKLEIRPFVEVEFQTAALELAANGVGDTLASYLVTQLPQFARLISWAPLEPVLEERFALITRARGSLSPATREFMALARQQISALQTRADTWRQQNP</sequence>
<keyword evidence="3 6" id="KW-0238">DNA-binding</keyword>
<evidence type="ECO:0000259" key="5">
    <source>
        <dbReference type="PROSITE" id="PS50931"/>
    </source>
</evidence>
<dbReference type="GO" id="GO:0003700">
    <property type="term" value="F:DNA-binding transcription factor activity"/>
    <property type="evidence" value="ECO:0007669"/>
    <property type="project" value="InterPro"/>
</dbReference>
<dbReference type="FunFam" id="1.10.10.10:FF:000001">
    <property type="entry name" value="LysR family transcriptional regulator"/>
    <property type="match status" value="1"/>
</dbReference>
<dbReference type="EMBL" id="SNWQ01000011">
    <property type="protein sequence ID" value="TDO46383.1"/>
    <property type="molecule type" value="Genomic_DNA"/>
</dbReference>
<protein>
    <submittedName>
        <fullName evidence="6">DNA-binding transcriptional LysR family regulator</fullName>
    </submittedName>
</protein>
<dbReference type="SUPFAM" id="SSF53850">
    <property type="entry name" value="Periplasmic binding protein-like II"/>
    <property type="match status" value="1"/>
</dbReference>
<evidence type="ECO:0000256" key="2">
    <source>
        <dbReference type="ARBA" id="ARBA00023015"/>
    </source>
</evidence>
<evidence type="ECO:0000313" key="7">
    <source>
        <dbReference type="Proteomes" id="UP000295388"/>
    </source>
</evidence>
<accession>A0A4R6K9M1</accession>
<dbReference type="Pfam" id="PF03466">
    <property type="entry name" value="LysR_substrate"/>
    <property type="match status" value="1"/>
</dbReference>
<keyword evidence="4" id="KW-0804">Transcription</keyword>
<evidence type="ECO:0000256" key="3">
    <source>
        <dbReference type="ARBA" id="ARBA00023125"/>
    </source>
</evidence>
<dbReference type="InterPro" id="IPR000847">
    <property type="entry name" value="LysR_HTH_N"/>
</dbReference>
<dbReference type="AlphaFoldDB" id="A0A4R6K9M1"/>
<dbReference type="PRINTS" id="PR00039">
    <property type="entry name" value="HTHLYSR"/>
</dbReference>
<evidence type="ECO:0000256" key="4">
    <source>
        <dbReference type="ARBA" id="ARBA00023163"/>
    </source>
</evidence>
<proteinExistence type="inferred from homology"/>
<reference evidence="6 7" key="1">
    <citation type="submission" date="2019-03" db="EMBL/GenBank/DDBJ databases">
        <title>Genomic Encyclopedia of Type Strains, Phase III (KMG-III): the genomes of soil and plant-associated and newly described type strains.</title>
        <authorList>
            <person name="Whitman W."/>
        </authorList>
    </citation>
    <scope>NUCLEOTIDE SEQUENCE [LARGE SCALE GENOMIC DNA]</scope>
    <source>
        <strain evidence="6 7">VKM Ac-2527</strain>
    </source>
</reference>
<keyword evidence="7" id="KW-1185">Reference proteome</keyword>
<dbReference type="PROSITE" id="PS50931">
    <property type="entry name" value="HTH_LYSR"/>
    <property type="match status" value="1"/>
</dbReference>
<dbReference type="PANTHER" id="PTHR30419">
    <property type="entry name" value="HTH-TYPE TRANSCRIPTIONAL REGULATOR YBHD"/>
    <property type="match status" value="1"/>
</dbReference>
<comment type="caution">
    <text evidence="6">The sequence shown here is derived from an EMBL/GenBank/DDBJ whole genome shotgun (WGS) entry which is preliminary data.</text>
</comment>
<evidence type="ECO:0000313" key="6">
    <source>
        <dbReference type="EMBL" id="TDO46383.1"/>
    </source>
</evidence>
<dbReference type="Pfam" id="PF00126">
    <property type="entry name" value="HTH_1"/>
    <property type="match status" value="1"/>
</dbReference>
<dbReference type="InterPro" id="IPR036388">
    <property type="entry name" value="WH-like_DNA-bd_sf"/>
</dbReference>
<dbReference type="CDD" id="cd05466">
    <property type="entry name" value="PBP2_LTTR_substrate"/>
    <property type="match status" value="1"/>
</dbReference>
<evidence type="ECO:0000256" key="1">
    <source>
        <dbReference type="ARBA" id="ARBA00009437"/>
    </source>
</evidence>
<organism evidence="6 7">
    <name type="scientific">Kribbella caucasensis</name>
    <dbReference type="NCBI Taxonomy" id="2512215"/>
    <lineage>
        <taxon>Bacteria</taxon>
        <taxon>Bacillati</taxon>
        <taxon>Actinomycetota</taxon>
        <taxon>Actinomycetes</taxon>
        <taxon>Propionibacteriales</taxon>
        <taxon>Kribbellaceae</taxon>
        <taxon>Kribbella</taxon>
    </lineage>
</organism>
<dbReference type="Proteomes" id="UP000295388">
    <property type="component" value="Unassembled WGS sequence"/>
</dbReference>
<dbReference type="OrthoDB" id="3181812at2"/>
<keyword evidence="2" id="KW-0805">Transcription regulation</keyword>
<dbReference type="InterPro" id="IPR005119">
    <property type="entry name" value="LysR_subst-bd"/>
</dbReference>
<comment type="similarity">
    <text evidence="1">Belongs to the LysR transcriptional regulatory family.</text>
</comment>
<feature type="domain" description="HTH lysR-type" evidence="5">
    <location>
        <begin position="5"/>
        <end position="62"/>
    </location>
</feature>
<dbReference type="Gene3D" id="3.40.190.290">
    <property type="match status" value="1"/>
</dbReference>
<gene>
    <name evidence="6" type="ORF">EV643_111236</name>
</gene>
<name>A0A4R6K9M1_9ACTN</name>
<dbReference type="GO" id="GO:0003677">
    <property type="term" value="F:DNA binding"/>
    <property type="evidence" value="ECO:0007669"/>
    <property type="project" value="UniProtKB-KW"/>
</dbReference>